<sequence>MKYVLLTALLAAPFIQPAAAPVATGTEQIVNMVCETDDPAATAACLSKLKAVIISAYTAGRFEGICDASRTQDLQAPCTSVIEQSEDFNLLHRWYGDVRAELSPVK</sequence>
<evidence type="ECO:0000313" key="2">
    <source>
        <dbReference type="Proteomes" id="UP000241629"/>
    </source>
</evidence>
<reference evidence="1 2" key="1">
    <citation type="submission" date="2018-02" db="EMBL/GenBank/DDBJ databases">
        <title>Complete genome sequence of Pantoea phage vB_PagS_Vid5.</title>
        <authorList>
            <person name="Truncaite L."/>
            <person name="Simoliunas E."/>
            <person name="Meskys R."/>
        </authorList>
    </citation>
    <scope>NUCLEOTIDE SEQUENCE [LARGE SCALE GENOMIC DNA]</scope>
</reference>
<organism evidence="1 2">
    <name type="scientific">Pantoea phage vB_PagS_Vid5</name>
    <dbReference type="NCBI Taxonomy" id="2099652"/>
    <lineage>
        <taxon>Viruses</taxon>
        <taxon>Duplodnaviria</taxon>
        <taxon>Heunggongvirae</taxon>
        <taxon>Uroviricota</taxon>
        <taxon>Caudoviricetes</taxon>
        <taxon>Vidquintavirus</taxon>
        <taxon>Vidquintavirus Vid5</taxon>
    </lineage>
</organism>
<name>A0A2P1CKK4_9CAUD</name>
<dbReference type="EMBL" id="MG948468">
    <property type="protein sequence ID" value="AVJ51783.1"/>
    <property type="molecule type" value="Genomic_DNA"/>
</dbReference>
<keyword evidence="2" id="KW-1185">Reference proteome</keyword>
<accession>A0A2P1CKK4</accession>
<protein>
    <submittedName>
        <fullName evidence="1">Uncharacterized protein</fullName>
    </submittedName>
</protein>
<gene>
    <name evidence="1" type="ORF">Vid5_gp28</name>
</gene>
<evidence type="ECO:0000313" key="1">
    <source>
        <dbReference type="EMBL" id="AVJ51783.1"/>
    </source>
</evidence>
<proteinExistence type="predicted"/>
<dbReference type="Proteomes" id="UP000241629">
    <property type="component" value="Segment"/>
</dbReference>